<accession>A0ABS9LCU3</accession>
<reference evidence="2" key="1">
    <citation type="submission" date="2022-01" db="EMBL/GenBank/DDBJ databases">
        <authorList>
            <person name="Jo J.-H."/>
            <person name="Im W.-T."/>
        </authorList>
    </citation>
    <scope>NUCLEOTIDE SEQUENCE</scope>
    <source>
        <strain evidence="2">I2-34</strain>
    </source>
</reference>
<evidence type="ECO:0000313" key="2">
    <source>
        <dbReference type="EMBL" id="MCG2624348.1"/>
    </source>
</evidence>
<organism evidence="2 3">
    <name type="scientific">Arthrobacter hankyongi</name>
    <dbReference type="NCBI Taxonomy" id="2904801"/>
    <lineage>
        <taxon>Bacteria</taxon>
        <taxon>Bacillati</taxon>
        <taxon>Actinomycetota</taxon>
        <taxon>Actinomycetes</taxon>
        <taxon>Micrococcales</taxon>
        <taxon>Micrococcaceae</taxon>
        <taxon>Arthrobacter</taxon>
    </lineage>
</organism>
<sequence length="87" mass="9275">MSQDIAAIILIVMAAVLPVAISLLTKWRKRWNRRRMLKASAGIRTQAGYVPRHLSTGHKADGGAPAAAIWSPALADFAPEEAIAGTV</sequence>
<evidence type="ECO:0000313" key="3">
    <source>
        <dbReference type="Proteomes" id="UP001165368"/>
    </source>
</evidence>
<keyword evidence="1" id="KW-0812">Transmembrane</keyword>
<protein>
    <submittedName>
        <fullName evidence="2">Uncharacterized protein</fullName>
    </submittedName>
</protein>
<keyword evidence="1" id="KW-1133">Transmembrane helix</keyword>
<name>A0ABS9LCU3_9MICC</name>
<keyword evidence="1" id="KW-0472">Membrane</keyword>
<dbReference type="Proteomes" id="UP001165368">
    <property type="component" value="Unassembled WGS sequence"/>
</dbReference>
<evidence type="ECO:0000256" key="1">
    <source>
        <dbReference type="SAM" id="Phobius"/>
    </source>
</evidence>
<dbReference type="EMBL" id="JAKLTQ010000023">
    <property type="protein sequence ID" value="MCG2624348.1"/>
    <property type="molecule type" value="Genomic_DNA"/>
</dbReference>
<keyword evidence="3" id="KW-1185">Reference proteome</keyword>
<proteinExistence type="predicted"/>
<gene>
    <name evidence="2" type="ORF">LVY72_20870</name>
</gene>
<comment type="caution">
    <text evidence="2">The sequence shown here is derived from an EMBL/GenBank/DDBJ whole genome shotgun (WGS) entry which is preliminary data.</text>
</comment>
<dbReference type="RefSeq" id="WP_237826129.1">
    <property type="nucleotide sequence ID" value="NZ_JAKLTQ010000023.1"/>
</dbReference>
<feature type="transmembrane region" description="Helical" evidence="1">
    <location>
        <begin position="6"/>
        <end position="25"/>
    </location>
</feature>